<gene>
    <name evidence="1" type="ORF">ABG768_017011</name>
</gene>
<comment type="caution">
    <text evidence="1">The sequence shown here is derived from an EMBL/GenBank/DDBJ whole genome shotgun (WGS) entry which is preliminary data.</text>
</comment>
<accession>A0AAW1YUY5</accession>
<name>A0AAW1YUY5_CULAL</name>
<dbReference type="Proteomes" id="UP001479290">
    <property type="component" value="Unassembled WGS sequence"/>
</dbReference>
<organism evidence="1 2">
    <name type="scientific">Culter alburnus</name>
    <name type="common">Topmouth culter</name>
    <dbReference type="NCBI Taxonomy" id="194366"/>
    <lineage>
        <taxon>Eukaryota</taxon>
        <taxon>Metazoa</taxon>
        <taxon>Chordata</taxon>
        <taxon>Craniata</taxon>
        <taxon>Vertebrata</taxon>
        <taxon>Euteleostomi</taxon>
        <taxon>Actinopterygii</taxon>
        <taxon>Neopterygii</taxon>
        <taxon>Teleostei</taxon>
        <taxon>Ostariophysi</taxon>
        <taxon>Cypriniformes</taxon>
        <taxon>Xenocyprididae</taxon>
        <taxon>Xenocypridinae</taxon>
        <taxon>Culter</taxon>
    </lineage>
</organism>
<evidence type="ECO:0000313" key="2">
    <source>
        <dbReference type="Proteomes" id="UP001479290"/>
    </source>
</evidence>
<proteinExistence type="predicted"/>
<dbReference type="AlphaFoldDB" id="A0AAW1YUY5"/>
<evidence type="ECO:0000313" key="1">
    <source>
        <dbReference type="EMBL" id="KAK9952985.1"/>
    </source>
</evidence>
<sequence>MSELAQVSEQLETDSNWTLIPSPVMSPGGTGVQMIQPELKSLSDQTAAWPEGSPTHLVDIKLTSTVPWGLAEANATKDTFKDVQHSQKKSFIVPKTVTLDHIETLAEGYARTSLTEHEYSLTDTTPSFSSSTSQMSSFDYLPDQTILLVAPLAASPLAPQGSYPLTTETLVISSLSPSFSVEPVSGLLMDSTRSAATLIEPLSSLPTAGVQSDSLMTEAIRLSLLMCSHL</sequence>
<reference evidence="1 2" key="1">
    <citation type="submission" date="2024-05" db="EMBL/GenBank/DDBJ databases">
        <title>A high-quality chromosomal-level genome assembly of Topmouth culter (Culter alburnus).</title>
        <authorList>
            <person name="Zhao H."/>
        </authorList>
    </citation>
    <scope>NUCLEOTIDE SEQUENCE [LARGE SCALE GENOMIC DNA]</scope>
    <source>
        <strain evidence="1">CATC2023</strain>
        <tissue evidence="1">Muscle</tissue>
    </source>
</reference>
<keyword evidence="2" id="KW-1185">Reference proteome</keyword>
<dbReference type="EMBL" id="JAWDJR010000023">
    <property type="protein sequence ID" value="KAK9952985.1"/>
    <property type="molecule type" value="Genomic_DNA"/>
</dbReference>
<protein>
    <submittedName>
        <fullName evidence="1">Uncharacterized protein</fullName>
    </submittedName>
</protein>